<dbReference type="OrthoDB" id="8882910at2"/>
<comment type="caution">
    <text evidence="1">The sequence shown here is derived from an EMBL/GenBank/DDBJ whole genome shotgun (WGS) entry which is preliminary data.</text>
</comment>
<dbReference type="InterPro" id="IPR011051">
    <property type="entry name" value="RmlC_Cupin_sf"/>
</dbReference>
<dbReference type="AlphaFoldDB" id="A0A4Q7VDI2"/>
<accession>A0A4Q7VDI2</accession>
<evidence type="ECO:0000313" key="2">
    <source>
        <dbReference type="Proteomes" id="UP000293398"/>
    </source>
</evidence>
<organism evidence="1 2">
    <name type="scientific">Advenella incenata</name>
    <dbReference type="NCBI Taxonomy" id="267800"/>
    <lineage>
        <taxon>Bacteria</taxon>
        <taxon>Pseudomonadati</taxon>
        <taxon>Pseudomonadota</taxon>
        <taxon>Betaproteobacteria</taxon>
        <taxon>Burkholderiales</taxon>
        <taxon>Alcaligenaceae</taxon>
    </lineage>
</organism>
<dbReference type="InterPro" id="IPR014710">
    <property type="entry name" value="RmlC-like_jellyroll"/>
</dbReference>
<dbReference type="Proteomes" id="UP000293398">
    <property type="component" value="Unassembled WGS sequence"/>
</dbReference>
<proteinExistence type="predicted"/>
<keyword evidence="2" id="KW-1185">Reference proteome</keyword>
<dbReference type="RefSeq" id="WP_130304799.1">
    <property type="nucleotide sequence ID" value="NZ_SHKO01000003.1"/>
</dbReference>
<dbReference type="EMBL" id="SHKO01000003">
    <property type="protein sequence ID" value="RZT92982.1"/>
    <property type="molecule type" value="Genomic_DNA"/>
</dbReference>
<reference evidence="1 2" key="1">
    <citation type="submission" date="2019-02" db="EMBL/GenBank/DDBJ databases">
        <title>Genomic Encyclopedia of Type Strains, Phase IV (KMG-IV): sequencing the most valuable type-strain genomes for metagenomic binning, comparative biology and taxonomic classification.</title>
        <authorList>
            <person name="Goeker M."/>
        </authorList>
    </citation>
    <scope>NUCLEOTIDE SEQUENCE [LARGE SCALE GENOMIC DNA]</scope>
    <source>
        <strain evidence="1 2">DSM 23814</strain>
    </source>
</reference>
<evidence type="ECO:0008006" key="3">
    <source>
        <dbReference type="Google" id="ProtNLM"/>
    </source>
</evidence>
<sequence>MQSSPDQTMSPFSVRKRSFQIFDEASSEQVGGLRRWLMRGQNFIVEWLEADADGETTSVQSIHETLVLMPEAGGTIHQEQKPAVTAAAGSICIVPAGPYSITLQRGGRYCVIASSRDDIDLKKMLNAAAYLDPDPRVNPVGKPYRRLTRLDAVQVLQLNDIAAPADNPRLKMFQTETLSINWVDYDGPRSRTQLSPHSHANHEQGSLAIKGHYKHHLRVKWGKDANLWQDDEHCDASSPSLLVIPVYLIHTSEGVGQDQHVLVDIFSPPRGDFIAKGWVYNAGDYTAEA</sequence>
<dbReference type="Gene3D" id="2.60.120.10">
    <property type="entry name" value="Jelly Rolls"/>
    <property type="match status" value="1"/>
</dbReference>
<gene>
    <name evidence="1" type="ORF">EV681_3745</name>
</gene>
<dbReference type="SUPFAM" id="SSF51182">
    <property type="entry name" value="RmlC-like cupins"/>
    <property type="match status" value="1"/>
</dbReference>
<evidence type="ECO:0000313" key="1">
    <source>
        <dbReference type="EMBL" id="RZT92982.1"/>
    </source>
</evidence>
<name>A0A4Q7VDI2_9BURK</name>
<protein>
    <recommendedName>
        <fullName evidence="3">Mannose-6-phosphate isomerase-like protein (Cupin superfamily)</fullName>
    </recommendedName>
</protein>